<reference evidence="1 2" key="1">
    <citation type="submission" date="2020-08" db="EMBL/GenBank/DDBJ databases">
        <title>Genomic Encyclopedia of Type Strains, Phase IV (KMG-IV): sequencing the most valuable type-strain genomes for metagenomic binning, comparative biology and taxonomic classification.</title>
        <authorList>
            <person name="Goeker M."/>
        </authorList>
    </citation>
    <scope>NUCLEOTIDE SEQUENCE [LARGE SCALE GENOMIC DNA]</scope>
    <source>
        <strain evidence="1 2">DSM 44197</strain>
    </source>
</reference>
<keyword evidence="2" id="KW-1185">Reference proteome</keyword>
<gene>
    <name evidence="1" type="ORF">HNR61_006895</name>
</gene>
<dbReference type="AlphaFoldDB" id="A0A7W3LVW5"/>
<dbReference type="EMBL" id="JACJIA010000011">
    <property type="protein sequence ID" value="MBA8955221.1"/>
    <property type="molecule type" value="Genomic_DNA"/>
</dbReference>
<dbReference type="RefSeq" id="WP_182847238.1">
    <property type="nucleotide sequence ID" value="NZ_BAAALP010000076.1"/>
</dbReference>
<dbReference type="Proteomes" id="UP000572680">
    <property type="component" value="Unassembled WGS sequence"/>
</dbReference>
<comment type="caution">
    <text evidence="1">The sequence shown here is derived from an EMBL/GenBank/DDBJ whole genome shotgun (WGS) entry which is preliminary data.</text>
</comment>
<name>A0A7W3LVW5_ACTNM</name>
<protein>
    <submittedName>
        <fullName evidence="1">Uncharacterized protein</fullName>
    </submittedName>
</protein>
<organism evidence="1 2">
    <name type="scientific">Actinomadura namibiensis</name>
    <dbReference type="NCBI Taxonomy" id="182080"/>
    <lineage>
        <taxon>Bacteria</taxon>
        <taxon>Bacillati</taxon>
        <taxon>Actinomycetota</taxon>
        <taxon>Actinomycetes</taxon>
        <taxon>Streptosporangiales</taxon>
        <taxon>Thermomonosporaceae</taxon>
        <taxon>Actinomadura</taxon>
    </lineage>
</organism>
<evidence type="ECO:0000313" key="1">
    <source>
        <dbReference type="EMBL" id="MBA8955221.1"/>
    </source>
</evidence>
<accession>A0A7W3LVW5</accession>
<evidence type="ECO:0000313" key="2">
    <source>
        <dbReference type="Proteomes" id="UP000572680"/>
    </source>
</evidence>
<sequence length="135" mass="15290">MNETVELRLGVYATPGDRDRLVDRLGSWLRERRGVRDWTVEVREAHVRLDDALTVAEMYEDLVDQWRIEQPGRDPGDRALYELYAEADVDPVLLPAPADALGAELPRLACSDLEHPGPCPVPWSSACWVREPDGR</sequence>
<proteinExistence type="predicted"/>